<protein>
    <submittedName>
        <fullName evidence="1">Uncharacterized protein</fullName>
    </submittedName>
</protein>
<sequence length="101" mass="11472">MSNVIDMRGKFAGGCNILDRARKELPEEITELFPQVEAKPSLTQSPELLILMAMLKVMAKKQRHSVFSTCFKASFKDPGNESAYSAYWVVKELCKKDDFTH</sequence>
<reference evidence="1 2" key="1">
    <citation type="submission" date="2021-03" db="EMBL/GenBank/DDBJ databases">
        <title>Complete genome of Parasphingorhabdus_sp.JHSY0214.</title>
        <authorList>
            <person name="Yoo J.H."/>
            <person name="Bae J.W."/>
        </authorList>
    </citation>
    <scope>NUCLEOTIDE SEQUENCE [LARGE SCALE GENOMIC DNA]</scope>
    <source>
        <strain evidence="1 2">JHSY0214</strain>
    </source>
</reference>
<proteinExistence type="predicted"/>
<dbReference type="Proteomes" id="UP000663923">
    <property type="component" value="Chromosome"/>
</dbReference>
<evidence type="ECO:0000313" key="1">
    <source>
        <dbReference type="EMBL" id="QTD57296.1"/>
    </source>
</evidence>
<name>A0ABX7T883_9SPHN</name>
<dbReference type="EMBL" id="CP071794">
    <property type="protein sequence ID" value="QTD57296.1"/>
    <property type="molecule type" value="Genomic_DNA"/>
</dbReference>
<keyword evidence="2" id="KW-1185">Reference proteome</keyword>
<evidence type="ECO:0000313" key="2">
    <source>
        <dbReference type="Proteomes" id="UP000663923"/>
    </source>
</evidence>
<dbReference type="RefSeq" id="WP_207989652.1">
    <property type="nucleotide sequence ID" value="NZ_CP071794.1"/>
</dbReference>
<accession>A0ABX7T883</accession>
<gene>
    <name evidence="1" type="ORF">J4G78_07130</name>
</gene>
<organism evidence="1 2">
    <name type="scientific">Parasphingorhabdus cellanae</name>
    <dbReference type="NCBI Taxonomy" id="2806553"/>
    <lineage>
        <taxon>Bacteria</taxon>
        <taxon>Pseudomonadati</taxon>
        <taxon>Pseudomonadota</taxon>
        <taxon>Alphaproteobacteria</taxon>
        <taxon>Sphingomonadales</taxon>
        <taxon>Sphingomonadaceae</taxon>
        <taxon>Parasphingorhabdus</taxon>
    </lineage>
</organism>